<organism evidence="1 2">
    <name type="scientific">Nesidiocoris tenuis</name>
    <dbReference type="NCBI Taxonomy" id="355587"/>
    <lineage>
        <taxon>Eukaryota</taxon>
        <taxon>Metazoa</taxon>
        <taxon>Ecdysozoa</taxon>
        <taxon>Arthropoda</taxon>
        <taxon>Hexapoda</taxon>
        <taxon>Insecta</taxon>
        <taxon>Pterygota</taxon>
        <taxon>Neoptera</taxon>
        <taxon>Paraneoptera</taxon>
        <taxon>Hemiptera</taxon>
        <taxon>Heteroptera</taxon>
        <taxon>Panheteroptera</taxon>
        <taxon>Cimicomorpha</taxon>
        <taxon>Miridae</taxon>
        <taxon>Dicyphina</taxon>
        <taxon>Nesidiocoris</taxon>
    </lineage>
</organism>
<dbReference type="Proteomes" id="UP001307889">
    <property type="component" value="Chromosome 4"/>
</dbReference>
<dbReference type="EMBL" id="AP028912">
    <property type="protein sequence ID" value="BES93743.1"/>
    <property type="molecule type" value="Genomic_DNA"/>
</dbReference>
<accession>A0ABN7AP54</accession>
<sequence>MPRLHTLACSLNQREDGKGSLLLSWNSISFQLALIAVSVLLRPSVYQHLRLARSFSLQHADLSEPEAPVCLPESAGGRLGSANIVAPVGCHSSSVIACSCRFLGGCT</sequence>
<protein>
    <submittedName>
        <fullName evidence="1">Uncharacterized protein</fullName>
    </submittedName>
</protein>
<reference evidence="1 2" key="1">
    <citation type="submission" date="2023-09" db="EMBL/GenBank/DDBJ databases">
        <title>Nesidiocoris tenuis whole genome shotgun sequence.</title>
        <authorList>
            <person name="Shibata T."/>
            <person name="Shimoda M."/>
            <person name="Kobayashi T."/>
            <person name="Uehara T."/>
        </authorList>
    </citation>
    <scope>NUCLEOTIDE SEQUENCE [LARGE SCALE GENOMIC DNA]</scope>
    <source>
        <strain evidence="1 2">Japan</strain>
    </source>
</reference>
<evidence type="ECO:0000313" key="2">
    <source>
        <dbReference type="Proteomes" id="UP001307889"/>
    </source>
</evidence>
<gene>
    <name evidence="1" type="ORF">NTJ_06553</name>
</gene>
<keyword evidence="2" id="KW-1185">Reference proteome</keyword>
<evidence type="ECO:0000313" key="1">
    <source>
        <dbReference type="EMBL" id="BES93743.1"/>
    </source>
</evidence>
<name>A0ABN7AP54_9HEMI</name>
<proteinExistence type="predicted"/>